<dbReference type="EMBL" id="HBII01021165">
    <property type="protein sequence ID" value="CAE0349857.1"/>
    <property type="molecule type" value="Transcribed_RNA"/>
</dbReference>
<proteinExistence type="inferred from homology"/>
<sequence length="286" mass="33376">MIPQFTRRYFSSKIFASRIAPSVAYYSRSYTVDYSMLNGSGPKGIVLKSDILKHIKEKRLTPIHRFKAKDYYKQYYDKLAKKQDTKPADKHVANLLAEEERRMKEIDHFQNKLFNYAYSLQMDMIKYFVKSLIKTNYRPKTLVHLKDSASMQLLSLDTFHDEINAAQSLFETDAEGYSNRATSYGFVILAKYFEGVEKILADLPKRPVASLIYFPLNGVVETNFNSEFGCFKESLGLIMPNSLNLEFDEPKRLKILMNYDSEKLKLGQADDLFRHLKTYFQAERFC</sequence>
<evidence type="ECO:0000259" key="2">
    <source>
        <dbReference type="PROSITE" id="PS51826"/>
    </source>
</evidence>
<comment type="similarity">
    <text evidence="1">Belongs to the 2-oxoacid dehydrogenase family.</text>
</comment>
<name>A0A7S3JAB2_9SPIT</name>
<protein>
    <recommendedName>
        <fullName evidence="2">Peripheral subunit-binding (PSBD) domain-containing protein</fullName>
    </recommendedName>
</protein>
<dbReference type="InterPro" id="IPR036625">
    <property type="entry name" value="E3-bd_dom_sf"/>
</dbReference>
<reference evidence="3" key="1">
    <citation type="submission" date="2021-01" db="EMBL/GenBank/DDBJ databases">
        <authorList>
            <person name="Corre E."/>
            <person name="Pelletier E."/>
            <person name="Niang G."/>
            <person name="Scheremetjew M."/>
            <person name="Finn R."/>
            <person name="Kale V."/>
            <person name="Holt S."/>
            <person name="Cochrane G."/>
            <person name="Meng A."/>
            <person name="Brown T."/>
            <person name="Cohen L."/>
        </authorList>
    </citation>
    <scope>NUCLEOTIDE SEQUENCE</scope>
    <source>
        <strain evidence="3">FSP1.4</strain>
    </source>
</reference>
<evidence type="ECO:0000313" key="3">
    <source>
        <dbReference type="EMBL" id="CAE0349857.1"/>
    </source>
</evidence>
<organism evidence="3">
    <name type="scientific">Euplotes harpa</name>
    <dbReference type="NCBI Taxonomy" id="151035"/>
    <lineage>
        <taxon>Eukaryota</taxon>
        <taxon>Sar</taxon>
        <taxon>Alveolata</taxon>
        <taxon>Ciliophora</taxon>
        <taxon>Intramacronucleata</taxon>
        <taxon>Spirotrichea</taxon>
        <taxon>Hypotrichia</taxon>
        <taxon>Euplotida</taxon>
        <taxon>Euplotidae</taxon>
        <taxon>Euplotes</taxon>
    </lineage>
</organism>
<dbReference type="InterPro" id="IPR004167">
    <property type="entry name" value="PSBD"/>
</dbReference>
<dbReference type="Gene3D" id="4.10.320.10">
    <property type="entry name" value="E3-binding domain"/>
    <property type="match status" value="1"/>
</dbReference>
<feature type="domain" description="Peripheral subunit-binding (PSBD)" evidence="2">
    <location>
        <begin position="18"/>
        <end position="55"/>
    </location>
</feature>
<gene>
    <name evidence="3" type="ORF">EHAR0213_LOCUS8770</name>
</gene>
<dbReference type="PROSITE" id="PS51826">
    <property type="entry name" value="PSBD"/>
    <property type="match status" value="1"/>
</dbReference>
<dbReference type="AlphaFoldDB" id="A0A7S3JAB2"/>
<dbReference type="SUPFAM" id="SSF47005">
    <property type="entry name" value="Peripheral subunit-binding domain of 2-oxo acid dehydrogenase complex"/>
    <property type="match status" value="1"/>
</dbReference>
<dbReference type="GO" id="GO:0016746">
    <property type="term" value="F:acyltransferase activity"/>
    <property type="evidence" value="ECO:0007669"/>
    <property type="project" value="InterPro"/>
</dbReference>
<evidence type="ECO:0000256" key="1">
    <source>
        <dbReference type="ARBA" id="ARBA00007317"/>
    </source>
</evidence>
<accession>A0A7S3JAB2</accession>